<reference evidence="1 2" key="1">
    <citation type="submission" date="2016-10" db="EMBL/GenBank/DDBJ databases">
        <authorList>
            <person name="de Groot N.N."/>
        </authorList>
    </citation>
    <scope>NUCLEOTIDE SEQUENCE [LARGE SCALE GENOMIC DNA]</scope>
    <source>
        <strain evidence="1 2">ASO4-2</strain>
    </source>
</reference>
<gene>
    <name evidence="1" type="ORF">SAMN05660653_01469</name>
</gene>
<protein>
    <recommendedName>
        <fullName evidence="3">Pancreas/duodenum homeobox protein 1</fullName>
    </recommendedName>
</protein>
<dbReference type="Proteomes" id="UP000198771">
    <property type="component" value="Unassembled WGS sequence"/>
</dbReference>
<proteinExistence type="predicted"/>
<evidence type="ECO:0008006" key="3">
    <source>
        <dbReference type="Google" id="ProtNLM"/>
    </source>
</evidence>
<evidence type="ECO:0000313" key="1">
    <source>
        <dbReference type="EMBL" id="SDB30310.1"/>
    </source>
</evidence>
<dbReference type="STRING" id="617002.SAMN05660653_01469"/>
<name>A0A1G6CBQ2_9BACT</name>
<dbReference type="EMBL" id="FMXO01000007">
    <property type="protein sequence ID" value="SDB30310.1"/>
    <property type="molecule type" value="Genomic_DNA"/>
</dbReference>
<organism evidence="1 2">
    <name type="scientific">Desulfonatronum thiosulfatophilum</name>
    <dbReference type="NCBI Taxonomy" id="617002"/>
    <lineage>
        <taxon>Bacteria</taxon>
        <taxon>Pseudomonadati</taxon>
        <taxon>Thermodesulfobacteriota</taxon>
        <taxon>Desulfovibrionia</taxon>
        <taxon>Desulfovibrionales</taxon>
        <taxon>Desulfonatronaceae</taxon>
        <taxon>Desulfonatronum</taxon>
    </lineage>
</organism>
<accession>A0A1G6CBQ2</accession>
<sequence length="127" mass="14248">MQAVFTPEVLEQIFPPERSHDFFEALYGDADDAAFDIQMGFAGANGEKVQFQFLLVQRPGKCLACNLTYGLPAVFSRHPVINIRKIVEEVADTLDLPASRLQWKLGQTEPRSHDLHAIPLTITIQPE</sequence>
<evidence type="ECO:0000313" key="2">
    <source>
        <dbReference type="Proteomes" id="UP000198771"/>
    </source>
</evidence>
<keyword evidence="2" id="KW-1185">Reference proteome</keyword>
<dbReference type="AlphaFoldDB" id="A0A1G6CBQ2"/>